<dbReference type="InterPro" id="IPR036976">
    <property type="entry name" value="RimM_N_sf"/>
</dbReference>
<dbReference type="AlphaFoldDB" id="A0A2N9JH78"/>
<keyword evidence="9" id="KW-1185">Reference proteome</keyword>
<dbReference type="SUPFAM" id="SSF50447">
    <property type="entry name" value="Translation proteins"/>
    <property type="match status" value="1"/>
</dbReference>
<dbReference type="HAMAP" id="MF_00014">
    <property type="entry name" value="Ribosome_mat_RimM"/>
    <property type="match status" value="1"/>
</dbReference>
<comment type="similarity">
    <text evidence="5">Belongs to the RimM family.</text>
</comment>
<dbReference type="GO" id="GO:0006364">
    <property type="term" value="P:rRNA processing"/>
    <property type="evidence" value="ECO:0007669"/>
    <property type="project" value="UniProtKB-UniRule"/>
</dbReference>
<evidence type="ECO:0000256" key="2">
    <source>
        <dbReference type="ARBA" id="ARBA00022517"/>
    </source>
</evidence>
<dbReference type="Proteomes" id="UP000238164">
    <property type="component" value="Chromosome 1"/>
</dbReference>
<evidence type="ECO:0000256" key="5">
    <source>
        <dbReference type="HAMAP-Rule" id="MF_00014"/>
    </source>
</evidence>
<dbReference type="Pfam" id="PF24986">
    <property type="entry name" value="PRC_RimM"/>
    <property type="match status" value="1"/>
</dbReference>
<dbReference type="InterPro" id="IPR002676">
    <property type="entry name" value="RimM_N"/>
</dbReference>
<keyword evidence="1 5" id="KW-0963">Cytoplasm</keyword>
<dbReference type="PANTHER" id="PTHR33692:SF1">
    <property type="entry name" value="RIBOSOME MATURATION FACTOR RIMM"/>
    <property type="match status" value="1"/>
</dbReference>
<evidence type="ECO:0000256" key="4">
    <source>
        <dbReference type="ARBA" id="ARBA00023186"/>
    </source>
</evidence>
<evidence type="ECO:0000259" key="6">
    <source>
        <dbReference type="Pfam" id="PF01782"/>
    </source>
</evidence>
<evidence type="ECO:0000256" key="1">
    <source>
        <dbReference type="ARBA" id="ARBA00022490"/>
    </source>
</evidence>
<dbReference type="InterPro" id="IPR011961">
    <property type="entry name" value="RimM"/>
</dbReference>
<dbReference type="NCBIfam" id="TIGR02273">
    <property type="entry name" value="16S_RimM"/>
    <property type="match status" value="1"/>
</dbReference>
<feature type="domain" description="RimM N-terminal" evidence="6">
    <location>
        <begin position="8"/>
        <end position="87"/>
    </location>
</feature>
<comment type="subcellular location">
    <subcellularLocation>
        <location evidence="5">Cytoplasm</location>
    </subcellularLocation>
</comment>
<keyword evidence="2 5" id="KW-0690">Ribosome biogenesis</keyword>
<dbReference type="GO" id="GO:0042274">
    <property type="term" value="P:ribosomal small subunit biogenesis"/>
    <property type="evidence" value="ECO:0007669"/>
    <property type="project" value="UniProtKB-UniRule"/>
</dbReference>
<evidence type="ECO:0000256" key="3">
    <source>
        <dbReference type="ARBA" id="ARBA00022552"/>
    </source>
</evidence>
<evidence type="ECO:0000259" key="7">
    <source>
        <dbReference type="Pfam" id="PF24986"/>
    </source>
</evidence>
<gene>
    <name evidence="5 8" type="primary">rimM</name>
    <name evidence="8" type="ORF">MPLG2_1882</name>
</gene>
<dbReference type="GO" id="GO:0005840">
    <property type="term" value="C:ribosome"/>
    <property type="evidence" value="ECO:0007669"/>
    <property type="project" value="InterPro"/>
</dbReference>
<keyword evidence="4 5" id="KW-0143">Chaperone</keyword>
<comment type="function">
    <text evidence="5">An accessory protein needed during the final step in the assembly of 30S ribosomal subunit, possibly for assembly of the head region. Essential for efficient processing of 16S rRNA. May be needed both before and after RbfA during the maturation of 16S rRNA. It has affinity for free ribosomal 30S subunits but not for 70S ribosomes.</text>
</comment>
<feature type="domain" description="Ribosome maturation factor RimM PRC barrel" evidence="7">
    <location>
        <begin position="102"/>
        <end position="159"/>
    </location>
</feature>
<organism evidence="8 9">
    <name type="scientific">Micropruina glycogenica</name>
    <dbReference type="NCBI Taxonomy" id="75385"/>
    <lineage>
        <taxon>Bacteria</taxon>
        <taxon>Bacillati</taxon>
        <taxon>Actinomycetota</taxon>
        <taxon>Actinomycetes</taxon>
        <taxon>Propionibacteriales</taxon>
        <taxon>Nocardioidaceae</taxon>
        <taxon>Micropruina</taxon>
    </lineage>
</organism>
<evidence type="ECO:0000313" key="8">
    <source>
        <dbReference type="EMBL" id="SPD86912.1"/>
    </source>
</evidence>
<dbReference type="KEGG" id="mgg:MPLG2_1882"/>
<sequence>MAEVDVIVGTVGRAHGLRGEVTVRVHSDYAEQRFAAGSVLHRGGVEGDPIEVAHSRLQGDVLLVSFVGVTDRSRAETLRGVELWARVEAGETAQDEFHDAALVGLEVRRGGVALGRVASVTHHPAQDLLVVSTADGERLVPFVSALVPVVDVAGGYVEVAELAGLFEDVEA</sequence>
<evidence type="ECO:0000313" key="9">
    <source>
        <dbReference type="Proteomes" id="UP000238164"/>
    </source>
</evidence>
<dbReference type="Pfam" id="PF01782">
    <property type="entry name" value="RimM"/>
    <property type="match status" value="1"/>
</dbReference>
<dbReference type="RefSeq" id="WP_105185759.1">
    <property type="nucleotide sequence ID" value="NZ_BAAAGO010000014.1"/>
</dbReference>
<dbReference type="SUPFAM" id="SSF50346">
    <property type="entry name" value="PRC-barrel domain"/>
    <property type="match status" value="1"/>
</dbReference>
<name>A0A2N9JH78_9ACTN</name>
<dbReference type="OrthoDB" id="5381335at2"/>
<comment type="subunit">
    <text evidence="5">Binds ribosomal protein uS19.</text>
</comment>
<reference evidence="8 9" key="1">
    <citation type="submission" date="2018-02" db="EMBL/GenBank/DDBJ databases">
        <authorList>
            <person name="Cohen D.B."/>
            <person name="Kent A.D."/>
        </authorList>
    </citation>
    <scope>NUCLEOTIDE SEQUENCE [LARGE SCALE GENOMIC DNA]</scope>
    <source>
        <strain evidence="8">1</strain>
    </source>
</reference>
<dbReference type="GO" id="GO:0005737">
    <property type="term" value="C:cytoplasm"/>
    <property type="evidence" value="ECO:0007669"/>
    <property type="project" value="UniProtKB-SubCell"/>
</dbReference>
<accession>A0A2N9JH78</accession>
<dbReference type="Gene3D" id="2.40.30.60">
    <property type="entry name" value="RimM"/>
    <property type="match status" value="1"/>
</dbReference>
<dbReference type="InterPro" id="IPR011033">
    <property type="entry name" value="PRC_barrel-like_sf"/>
</dbReference>
<protein>
    <recommendedName>
        <fullName evidence="5">Ribosome maturation factor RimM</fullName>
    </recommendedName>
</protein>
<dbReference type="PANTHER" id="PTHR33692">
    <property type="entry name" value="RIBOSOME MATURATION FACTOR RIMM"/>
    <property type="match status" value="1"/>
</dbReference>
<dbReference type="EMBL" id="LT985188">
    <property type="protein sequence ID" value="SPD86912.1"/>
    <property type="molecule type" value="Genomic_DNA"/>
</dbReference>
<proteinExistence type="inferred from homology"/>
<dbReference type="InterPro" id="IPR009000">
    <property type="entry name" value="Transl_B-barrel_sf"/>
</dbReference>
<comment type="domain">
    <text evidence="5">The PRC barrel domain binds ribosomal protein uS19.</text>
</comment>
<dbReference type="Gene3D" id="2.30.30.240">
    <property type="entry name" value="PRC-barrel domain"/>
    <property type="match status" value="1"/>
</dbReference>
<keyword evidence="3 5" id="KW-0698">rRNA processing</keyword>
<dbReference type="GO" id="GO:0043022">
    <property type="term" value="F:ribosome binding"/>
    <property type="evidence" value="ECO:0007669"/>
    <property type="project" value="InterPro"/>
</dbReference>
<dbReference type="InterPro" id="IPR056792">
    <property type="entry name" value="PRC_RimM"/>
</dbReference>